<dbReference type="CDD" id="cd11041">
    <property type="entry name" value="CYP503A1-like"/>
    <property type="match status" value="1"/>
</dbReference>
<dbReference type="Proteomes" id="UP000799118">
    <property type="component" value="Unassembled WGS sequence"/>
</dbReference>
<dbReference type="InterPro" id="IPR001128">
    <property type="entry name" value="Cyt_P450"/>
</dbReference>
<dbReference type="PRINTS" id="PR00465">
    <property type="entry name" value="EP450IV"/>
</dbReference>
<evidence type="ECO:0000256" key="7">
    <source>
        <dbReference type="SAM" id="Phobius"/>
    </source>
</evidence>
<dbReference type="GO" id="GO:0016705">
    <property type="term" value="F:oxidoreductase activity, acting on paired donors, with incorporation or reduction of molecular oxygen"/>
    <property type="evidence" value="ECO:0007669"/>
    <property type="project" value="InterPro"/>
</dbReference>
<sequence>MTSSYNTSSLQATLLLLICLVSGATWISLPRFIRWRTRAAMLNAIPTIGPSGFLSGYIGMYSFFTNPREILQEGYNKYPNSVYKIALIDRWAIIANGCMMIEDIKKASDTQLDMREATAESLQIEYTLSKDLHVDPYHVAVVRTQITRNIASRFSEVRDEIVAAFADHIPVQEDWVKIPAYTTSFQIVGRTVNRFFVGLPLCRDPDWLDLNTHFAVNVFLSATIINIFPGFLKPIAGRLLTRMPASMKRAAKHLAPMIEERLVMEDQHQSKDWPGKPNDLISWLLDEATEDKQRTVSELVTRVLAIEVAAIHTTAFCNALYELAAHPDIVGHLREEVQAAVKESGWTKESISKMRKLDSFLKETLRLSGSGGFVNTRKVMEDFTFSDGTTVPAGMIIAVSAYMAHHDERLYENPYTFDALRFYKMRSGEGESIKHQTAAPALDYIPFGIGRNACPGRFLAVYEIKGLIAHILMVYDVKFEEEGVKPPFEWYGQNMNPSRTGVVLFRKRQEP</sequence>
<name>A0A6A4GT05_9AGAR</name>
<evidence type="ECO:0000256" key="2">
    <source>
        <dbReference type="ARBA" id="ARBA00010617"/>
    </source>
</evidence>
<proteinExistence type="inferred from homology"/>
<dbReference type="GO" id="GO:0004497">
    <property type="term" value="F:monooxygenase activity"/>
    <property type="evidence" value="ECO:0007669"/>
    <property type="project" value="InterPro"/>
</dbReference>
<feature type="binding site" description="axial binding residue" evidence="6">
    <location>
        <position position="454"/>
    </location>
    <ligand>
        <name>heme</name>
        <dbReference type="ChEBI" id="CHEBI:30413"/>
    </ligand>
    <ligandPart>
        <name>Fe</name>
        <dbReference type="ChEBI" id="CHEBI:18248"/>
    </ligandPart>
</feature>
<keyword evidence="5 6" id="KW-0408">Iron</keyword>
<keyword evidence="9" id="KW-1185">Reference proteome</keyword>
<keyword evidence="6" id="KW-0349">Heme</keyword>
<evidence type="ECO:0000313" key="8">
    <source>
        <dbReference type="EMBL" id="KAE9388430.1"/>
    </source>
</evidence>
<evidence type="ECO:0000256" key="5">
    <source>
        <dbReference type="ARBA" id="ARBA00023004"/>
    </source>
</evidence>
<keyword evidence="7" id="KW-1133">Transmembrane helix</keyword>
<evidence type="ECO:0000256" key="1">
    <source>
        <dbReference type="ARBA" id="ARBA00001971"/>
    </source>
</evidence>
<keyword evidence="4" id="KW-0560">Oxidoreductase</keyword>
<gene>
    <name evidence="8" type="ORF">BT96DRAFT_960214</name>
</gene>
<accession>A0A6A4GT05</accession>
<dbReference type="SUPFAM" id="SSF48264">
    <property type="entry name" value="Cytochrome P450"/>
    <property type="match status" value="1"/>
</dbReference>
<keyword evidence="7" id="KW-0812">Transmembrane</keyword>
<dbReference type="GO" id="GO:0020037">
    <property type="term" value="F:heme binding"/>
    <property type="evidence" value="ECO:0007669"/>
    <property type="project" value="InterPro"/>
</dbReference>
<comment type="similarity">
    <text evidence="2">Belongs to the cytochrome P450 family.</text>
</comment>
<keyword evidence="3 6" id="KW-0479">Metal-binding</keyword>
<dbReference type="OrthoDB" id="1844152at2759"/>
<evidence type="ECO:0000256" key="4">
    <source>
        <dbReference type="ARBA" id="ARBA00023002"/>
    </source>
</evidence>
<dbReference type="GO" id="GO:0005506">
    <property type="term" value="F:iron ion binding"/>
    <property type="evidence" value="ECO:0007669"/>
    <property type="project" value="InterPro"/>
</dbReference>
<dbReference type="EMBL" id="ML769744">
    <property type="protein sequence ID" value="KAE9388430.1"/>
    <property type="molecule type" value="Genomic_DNA"/>
</dbReference>
<dbReference type="PANTHER" id="PTHR46206">
    <property type="entry name" value="CYTOCHROME P450"/>
    <property type="match status" value="1"/>
</dbReference>
<evidence type="ECO:0000313" key="9">
    <source>
        <dbReference type="Proteomes" id="UP000799118"/>
    </source>
</evidence>
<dbReference type="AlphaFoldDB" id="A0A6A4GT05"/>
<protein>
    <submittedName>
        <fullName evidence="8">Cytochrome P450</fullName>
    </submittedName>
</protein>
<keyword evidence="7" id="KW-0472">Membrane</keyword>
<dbReference type="InterPro" id="IPR002403">
    <property type="entry name" value="Cyt_P450_E_grp-IV"/>
</dbReference>
<feature type="transmembrane region" description="Helical" evidence="7">
    <location>
        <begin position="41"/>
        <end position="64"/>
    </location>
</feature>
<evidence type="ECO:0000256" key="3">
    <source>
        <dbReference type="ARBA" id="ARBA00022723"/>
    </source>
</evidence>
<evidence type="ECO:0000256" key="6">
    <source>
        <dbReference type="PIRSR" id="PIRSR602403-1"/>
    </source>
</evidence>
<dbReference type="PRINTS" id="PR00385">
    <property type="entry name" value="P450"/>
</dbReference>
<organism evidence="8 9">
    <name type="scientific">Gymnopus androsaceus JB14</name>
    <dbReference type="NCBI Taxonomy" id="1447944"/>
    <lineage>
        <taxon>Eukaryota</taxon>
        <taxon>Fungi</taxon>
        <taxon>Dikarya</taxon>
        <taxon>Basidiomycota</taxon>
        <taxon>Agaricomycotina</taxon>
        <taxon>Agaricomycetes</taxon>
        <taxon>Agaricomycetidae</taxon>
        <taxon>Agaricales</taxon>
        <taxon>Marasmiineae</taxon>
        <taxon>Omphalotaceae</taxon>
        <taxon>Gymnopus</taxon>
    </lineage>
</organism>
<feature type="transmembrane region" description="Helical" evidence="7">
    <location>
        <begin position="12"/>
        <end position="29"/>
    </location>
</feature>
<dbReference type="Gene3D" id="1.10.630.10">
    <property type="entry name" value="Cytochrome P450"/>
    <property type="match status" value="1"/>
</dbReference>
<reference evidence="8" key="1">
    <citation type="journal article" date="2019" name="Environ. Microbiol.">
        <title>Fungal ecological strategies reflected in gene transcription - a case study of two litter decomposers.</title>
        <authorList>
            <person name="Barbi F."/>
            <person name="Kohler A."/>
            <person name="Barry K."/>
            <person name="Baskaran P."/>
            <person name="Daum C."/>
            <person name="Fauchery L."/>
            <person name="Ihrmark K."/>
            <person name="Kuo A."/>
            <person name="LaButti K."/>
            <person name="Lipzen A."/>
            <person name="Morin E."/>
            <person name="Grigoriev I.V."/>
            <person name="Henrissat B."/>
            <person name="Lindahl B."/>
            <person name="Martin F."/>
        </authorList>
    </citation>
    <scope>NUCLEOTIDE SEQUENCE</scope>
    <source>
        <strain evidence="8">JB14</strain>
    </source>
</reference>
<dbReference type="Pfam" id="PF00067">
    <property type="entry name" value="p450"/>
    <property type="match status" value="1"/>
</dbReference>
<dbReference type="InterPro" id="IPR036396">
    <property type="entry name" value="Cyt_P450_sf"/>
</dbReference>
<comment type="cofactor">
    <cofactor evidence="1 6">
        <name>heme</name>
        <dbReference type="ChEBI" id="CHEBI:30413"/>
    </cofactor>
</comment>